<dbReference type="AlphaFoldDB" id="A0A0V1M0Z7"/>
<name>A0A0V1M0Z7_9BILA</name>
<evidence type="ECO:0000313" key="2">
    <source>
        <dbReference type="Proteomes" id="UP000054843"/>
    </source>
</evidence>
<evidence type="ECO:0000313" key="1">
    <source>
        <dbReference type="EMBL" id="KRZ65344.1"/>
    </source>
</evidence>
<comment type="caution">
    <text evidence="1">The sequence shown here is derived from an EMBL/GenBank/DDBJ whole genome shotgun (WGS) entry which is preliminary data.</text>
</comment>
<reference evidence="1 2" key="1">
    <citation type="submission" date="2015-01" db="EMBL/GenBank/DDBJ databases">
        <title>Evolution of Trichinella species and genotypes.</title>
        <authorList>
            <person name="Korhonen P.K."/>
            <person name="Edoardo P."/>
            <person name="Giuseppe L.R."/>
            <person name="Gasser R.B."/>
        </authorList>
    </citation>
    <scope>NUCLEOTIDE SEQUENCE [LARGE SCALE GENOMIC DNA]</scope>
    <source>
        <strain evidence="1">ISS1980</strain>
    </source>
</reference>
<keyword evidence="2" id="KW-1185">Reference proteome</keyword>
<sequence length="46" mass="5527">LIYSSWRHSSLDLVPPSRQFPSNHTEEYMALIDYYEIQNQPRISFP</sequence>
<protein>
    <submittedName>
        <fullName evidence="1">Uncharacterized protein</fullName>
    </submittedName>
</protein>
<accession>A0A0V1M0Z7</accession>
<feature type="non-terminal residue" evidence="1">
    <location>
        <position position="1"/>
    </location>
</feature>
<organism evidence="1 2">
    <name type="scientific">Trichinella papuae</name>
    <dbReference type="NCBI Taxonomy" id="268474"/>
    <lineage>
        <taxon>Eukaryota</taxon>
        <taxon>Metazoa</taxon>
        <taxon>Ecdysozoa</taxon>
        <taxon>Nematoda</taxon>
        <taxon>Enoplea</taxon>
        <taxon>Dorylaimia</taxon>
        <taxon>Trichinellida</taxon>
        <taxon>Trichinellidae</taxon>
        <taxon>Trichinella</taxon>
    </lineage>
</organism>
<proteinExistence type="predicted"/>
<dbReference type="EMBL" id="JYDO01000395">
    <property type="protein sequence ID" value="KRZ65344.1"/>
    <property type="molecule type" value="Genomic_DNA"/>
</dbReference>
<dbReference type="Proteomes" id="UP000054843">
    <property type="component" value="Unassembled WGS sequence"/>
</dbReference>
<gene>
    <name evidence="1" type="ORF">T10_2215</name>
</gene>